<name>A0A6J5LIH9_9CAUD</name>
<evidence type="ECO:0008006" key="3">
    <source>
        <dbReference type="Google" id="ProtNLM"/>
    </source>
</evidence>
<dbReference type="SUPFAM" id="SSF64496">
    <property type="entry name" value="DNA-binding domain of intron-encoded endonucleases"/>
    <property type="match status" value="1"/>
</dbReference>
<dbReference type="InterPro" id="IPR036388">
    <property type="entry name" value="WH-like_DNA-bd_sf"/>
</dbReference>
<accession>A0A6J5LIH9</accession>
<reference evidence="2" key="1">
    <citation type="submission" date="2020-04" db="EMBL/GenBank/DDBJ databases">
        <authorList>
            <person name="Chiriac C."/>
            <person name="Salcher M."/>
            <person name="Ghai R."/>
            <person name="Kavagutti S V."/>
        </authorList>
    </citation>
    <scope>NUCLEOTIDE SEQUENCE</scope>
</reference>
<gene>
    <name evidence="2" type="ORF">UFOVP267_56</name>
</gene>
<sequence length="230" mass="25412">MGSLILRHHLDLAMTDFQPTALLVMTHNVTGLRYFCKTSRLNELKYYKGSGVYWKRHLKKHGRDIAVETLGIYFDKEHCLAVAKEFCEQHQIGSNSEWANLIPENGLDGAPVGKAHPMFGKPSPCIGQKRPWVGKKGTDNPMWGKPSPMRGIPKPKGKDSPLYGRKRPEGGGKPSKPVVCLTDGSVFASVSEAARKYNGNSTTISKCCLGKAKTAYGMEWAYKESLCQLA</sequence>
<dbReference type="Gene3D" id="1.10.10.10">
    <property type="entry name" value="Winged helix-like DNA-binding domain superfamily/Winged helix DNA-binding domain"/>
    <property type="match status" value="1"/>
</dbReference>
<dbReference type="EMBL" id="LR796282">
    <property type="protein sequence ID" value="CAB4134374.1"/>
    <property type="molecule type" value="Genomic_DNA"/>
</dbReference>
<evidence type="ECO:0000313" key="2">
    <source>
        <dbReference type="EMBL" id="CAB4134374.1"/>
    </source>
</evidence>
<evidence type="ECO:0000256" key="1">
    <source>
        <dbReference type="SAM" id="MobiDB-lite"/>
    </source>
</evidence>
<feature type="region of interest" description="Disordered" evidence="1">
    <location>
        <begin position="136"/>
        <end position="176"/>
    </location>
</feature>
<organism evidence="2">
    <name type="scientific">uncultured Caudovirales phage</name>
    <dbReference type="NCBI Taxonomy" id="2100421"/>
    <lineage>
        <taxon>Viruses</taxon>
        <taxon>Duplodnaviria</taxon>
        <taxon>Heunggongvirae</taxon>
        <taxon>Uroviricota</taxon>
        <taxon>Caudoviricetes</taxon>
        <taxon>Peduoviridae</taxon>
        <taxon>Maltschvirus</taxon>
        <taxon>Maltschvirus maltsch</taxon>
    </lineage>
</organism>
<protein>
    <recommendedName>
        <fullName evidence="3">Nuclease associated modular domain 3</fullName>
    </recommendedName>
</protein>
<proteinExistence type="predicted"/>